<dbReference type="AlphaFoldDB" id="A0A0H3A4V4"/>
<evidence type="ECO:0000256" key="1">
    <source>
        <dbReference type="SAM" id="MobiDB-lite"/>
    </source>
</evidence>
<feature type="compositionally biased region" description="Polar residues" evidence="1">
    <location>
        <begin position="45"/>
        <end position="54"/>
    </location>
</feature>
<feature type="compositionally biased region" description="Basic and acidic residues" evidence="1">
    <location>
        <begin position="73"/>
        <end position="89"/>
    </location>
</feature>
<name>A0A0H3A4V4_NITV4</name>
<dbReference type="RefSeq" id="WP_011791343.1">
    <property type="nucleotide sequence ID" value="NC_008751.1"/>
</dbReference>
<dbReference type="Proteomes" id="UP000009173">
    <property type="component" value="Chromosome"/>
</dbReference>
<accession>A0A0H3A4V4</accession>
<dbReference type="HOGENOM" id="CLU_911313_0_0_7"/>
<organism evidence="2 3">
    <name type="scientific">Nitratidesulfovibrio vulgaris (strain DP4)</name>
    <name type="common">Desulfovibrio vulgaris</name>
    <dbReference type="NCBI Taxonomy" id="391774"/>
    <lineage>
        <taxon>Bacteria</taxon>
        <taxon>Pseudomonadati</taxon>
        <taxon>Thermodesulfobacteriota</taxon>
        <taxon>Desulfovibrionia</taxon>
        <taxon>Desulfovibrionales</taxon>
        <taxon>Desulfovibrionaceae</taxon>
        <taxon>Nitratidesulfovibrio</taxon>
    </lineage>
</organism>
<reference evidence="3" key="1">
    <citation type="journal article" date="2009" name="Environ. Microbiol.">
        <title>Contribution of mobile genetic elements to Desulfovibrio vulgaris genome plasticity.</title>
        <authorList>
            <person name="Walker C.B."/>
            <person name="Stolyar S."/>
            <person name="Chivian D."/>
            <person name="Pinel N."/>
            <person name="Gabster J.A."/>
            <person name="Dehal P.S."/>
            <person name="He Z."/>
            <person name="Yang Z.K."/>
            <person name="Yen H.C."/>
            <person name="Zhou J."/>
            <person name="Wall J.D."/>
            <person name="Hazen T.C."/>
            <person name="Arkin A.P."/>
            <person name="Stahl D.A."/>
        </authorList>
    </citation>
    <scope>NUCLEOTIDE SEQUENCE [LARGE SCALE GENOMIC DNA]</scope>
    <source>
        <strain evidence="3">DP4</strain>
    </source>
</reference>
<dbReference type="KEGG" id="dvl:Dvul_0040"/>
<evidence type="ECO:0000313" key="2">
    <source>
        <dbReference type="EMBL" id="ABM27064.1"/>
    </source>
</evidence>
<dbReference type="EMBL" id="CP000527">
    <property type="protein sequence ID" value="ABM27064.1"/>
    <property type="molecule type" value="Genomic_DNA"/>
</dbReference>
<evidence type="ECO:0000313" key="3">
    <source>
        <dbReference type="Proteomes" id="UP000009173"/>
    </source>
</evidence>
<evidence type="ECO:0008006" key="4">
    <source>
        <dbReference type="Google" id="ProtNLM"/>
    </source>
</evidence>
<protein>
    <recommendedName>
        <fullName evidence="4">Uracil-DNA glycosylase-like domain-containing protein</fullName>
    </recommendedName>
</protein>
<proteinExistence type="predicted"/>
<gene>
    <name evidence="2" type="ordered locus">Dvul_0040</name>
</gene>
<sequence length="305" mass="32959">MAALPLGIHPAFAPWHLAGVRHLYLDDAALAALREAQTDDGQERAVQQASQGTAQPAGRTDSVGMASGASRSRRAENGIDSGRRVDEASVRLQTSGADDTPPSRTRPTRPERQPAHANRSTKGLPEGQDGVAATRPAPVTLGVEATSLPPEQWPAIWRDLFTRTPAGSPLLWTYWALGDDLCGKPDDTRRQLLRRILGALAMPRGTHSFWPVALPDEASGGDLVADAPVFHAAVQRLAPRCVLLMGSRALKAVAPGLQLRPFQQVNHQGRLFIVLPDMDMLLQDPSRADAVVAYLRPTLMPFARR</sequence>
<feature type="region of interest" description="Disordered" evidence="1">
    <location>
        <begin position="39"/>
        <end position="133"/>
    </location>
</feature>